<keyword evidence="4" id="KW-1185">Reference proteome</keyword>
<comment type="caution">
    <text evidence="3">The sequence shown here is derived from an EMBL/GenBank/DDBJ whole genome shotgun (WGS) entry which is preliminary data.</text>
</comment>
<dbReference type="Gene3D" id="2.60.120.260">
    <property type="entry name" value="Galactose-binding domain-like"/>
    <property type="match status" value="1"/>
</dbReference>
<evidence type="ECO:0000256" key="1">
    <source>
        <dbReference type="SAM" id="MobiDB-lite"/>
    </source>
</evidence>
<dbReference type="Proteomes" id="UP000772434">
    <property type="component" value="Unassembled WGS sequence"/>
</dbReference>
<feature type="region of interest" description="Disordered" evidence="1">
    <location>
        <begin position="417"/>
        <end position="478"/>
    </location>
</feature>
<name>A0A9P5Q949_9AGAR</name>
<evidence type="ECO:0000256" key="2">
    <source>
        <dbReference type="SAM" id="Phobius"/>
    </source>
</evidence>
<sequence>MSSSSDVWLLLDNSQMSAFTGGGWTIADVGPWVGNSSIFSSTPGNIAFSFQGTSISFKGNTPSSTISPTWFLAGIDENTPYNVSFPDAGPTQIYTQWYQTPTLSDGLHNINFSNIAIDFDYALITPGPTTPLSGSTIVVDDKNSEITYTGDGWVTSAAEIVFGGGEVSGLALGNATHRTSNVGDGFEFQFAGSNISVYGFFEWTAMGSISLDFTLDGKTTSSILFVPTGTTTSVLETTQQFFSAANIEAGNHTLLMNVTQATGNQSFVFDYLTYTPSFSFLATKPNFTASITSPSVASSTPSSTSTSHKLNAAAIIGGVSAGVVVALVLATIVLVKFRREQRQKNELGLEKYTYWPSASDLQQPKSDSVQPDFIAQTSAGLKPWNSSASEPSSSSISPMATVHSKALVIDSKNRVVLRPPSSSQSSFGSSRASPPPDMTQAQIEELRRRIDDLTGVPPAYSIGSGEGATTRSSFRKGV</sequence>
<gene>
    <name evidence="3" type="ORF">BDP27DRAFT_1253642</name>
</gene>
<reference evidence="3" key="1">
    <citation type="submission" date="2020-11" db="EMBL/GenBank/DDBJ databases">
        <authorList>
            <consortium name="DOE Joint Genome Institute"/>
            <person name="Ahrendt S."/>
            <person name="Riley R."/>
            <person name="Andreopoulos W."/>
            <person name="Labutti K."/>
            <person name="Pangilinan J."/>
            <person name="Ruiz-Duenas F.J."/>
            <person name="Barrasa J.M."/>
            <person name="Sanchez-Garcia M."/>
            <person name="Camarero S."/>
            <person name="Miyauchi S."/>
            <person name="Serrano A."/>
            <person name="Linde D."/>
            <person name="Babiker R."/>
            <person name="Drula E."/>
            <person name="Ayuso-Fernandez I."/>
            <person name="Pacheco R."/>
            <person name="Padilla G."/>
            <person name="Ferreira P."/>
            <person name="Barriuso J."/>
            <person name="Kellner H."/>
            <person name="Castanera R."/>
            <person name="Alfaro M."/>
            <person name="Ramirez L."/>
            <person name="Pisabarro A.G."/>
            <person name="Kuo A."/>
            <person name="Tritt A."/>
            <person name="Lipzen A."/>
            <person name="He G."/>
            <person name="Yan M."/>
            <person name="Ng V."/>
            <person name="Cullen D."/>
            <person name="Martin F."/>
            <person name="Rosso M.-N."/>
            <person name="Henrissat B."/>
            <person name="Hibbett D."/>
            <person name="Martinez A.T."/>
            <person name="Grigoriev I.V."/>
        </authorList>
    </citation>
    <scope>NUCLEOTIDE SEQUENCE</scope>
    <source>
        <strain evidence="3">AH 40177</strain>
    </source>
</reference>
<dbReference type="CDD" id="cd12087">
    <property type="entry name" value="TM_EGFR-like"/>
    <property type="match status" value="1"/>
</dbReference>
<organism evidence="3 4">
    <name type="scientific">Rhodocollybia butyracea</name>
    <dbReference type="NCBI Taxonomy" id="206335"/>
    <lineage>
        <taxon>Eukaryota</taxon>
        <taxon>Fungi</taxon>
        <taxon>Dikarya</taxon>
        <taxon>Basidiomycota</taxon>
        <taxon>Agaricomycotina</taxon>
        <taxon>Agaricomycetes</taxon>
        <taxon>Agaricomycetidae</taxon>
        <taxon>Agaricales</taxon>
        <taxon>Marasmiineae</taxon>
        <taxon>Omphalotaceae</taxon>
        <taxon>Rhodocollybia</taxon>
    </lineage>
</organism>
<evidence type="ECO:0008006" key="5">
    <source>
        <dbReference type="Google" id="ProtNLM"/>
    </source>
</evidence>
<evidence type="ECO:0000313" key="3">
    <source>
        <dbReference type="EMBL" id="KAF9077606.1"/>
    </source>
</evidence>
<protein>
    <recommendedName>
        <fullName evidence="5">Transmembrane protein</fullName>
    </recommendedName>
</protein>
<feature type="compositionally biased region" description="Low complexity" evidence="1">
    <location>
        <begin position="419"/>
        <end position="432"/>
    </location>
</feature>
<keyword evidence="2" id="KW-1133">Transmembrane helix</keyword>
<feature type="transmembrane region" description="Helical" evidence="2">
    <location>
        <begin position="312"/>
        <end position="335"/>
    </location>
</feature>
<evidence type="ECO:0000313" key="4">
    <source>
        <dbReference type="Proteomes" id="UP000772434"/>
    </source>
</evidence>
<keyword evidence="2" id="KW-0472">Membrane</keyword>
<dbReference type="OrthoDB" id="2756615at2759"/>
<proteinExistence type="predicted"/>
<accession>A0A9P5Q949</accession>
<keyword evidence="2" id="KW-0812">Transmembrane</keyword>
<dbReference type="AlphaFoldDB" id="A0A9P5Q949"/>
<dbReference type="EMBL" id="JADNRY010000003">
    <property type="protein sequence ID" value="KAF9077606.1"/>
    <property type="molecule type" value="Genomic_DNA"/>
</dbReference>